<evidence type="ECO:0000313" key="1">
    <source>
        <dbReference type="EMBL" id="MFD2414997.1"/>
    </source>
</evidence>
<organism evidence="1 2">
    <name type="scientific">Amycolatopsis pigmentata</name>
    <dbReference type="NCBI Taxonomy" id="450801"/>
    <lineage>
        <taxon>Bacteria</taxon>
        <taxon>Bacillati</taxon>
        <taxon>Actinomycetota</taxon>
        <taxon>Actinomycetes</taxon>
        <taxon>Pseudonocardiales</taxon>
        <taxon>Pseudonocardiaceae</taxon>
        <taxon>Amycolatopsis</taxon>
    </lineage>
</organism>
<dbReference type="Proteomes" id="UP001597417">
    <property type="component" value="Unassembled WGS sequence"/>
</dbReference>
<evidence type="ECO:0000313" key="2">
    <source>
        <dbReference type="Proteomes" id="UP001597417"/>
    </source>
</evidence>
<dbReference type="EMBL" id="JBHUKR010000003">
    <property type="protein sequence ID" value="MFD2414997.1"/>
    <property type="molecule type" value="Genomic_DNA"/>
</dbReference>
<accession>A0ABW5FMK7</accession>
<reference evidence="2" key="1">
    <citation type="journal article" date="2019" name="Int. J. Syst. Evol. Microbiol.">
        <title>The Global Catalogue of Microorganisms (GCM) 10K type strain sequencing project: providing services to taxonomists for standard genome sequencing and annotation.</title>
        <authorList>
            <consortium name="The Broad Institute Genomics Platform"/>
            <consortium name="The Broad Institute Genome Sequencing Center for Infectious Disease"/>
            <person name="Wu L."/>
            <person name="Ma J."/>
        </authorList>
    </citation>
    <scope>NUCLEOTIDE SEQUENCE [LARGE SCALE GENOMIC DNA]</scope>
    <source>
        <strain evidence="2">CGMCC 4.7645</strain>
    </source>
</reference>
<evidence type="ECO:0008006" key="3">
    <source>
        <dbReference type="Google" id="ProtNLM"/>
    </source>
</evidence>
<protein>
    <recommendedName>
        <fullName evidence="3">N-acetyltransferase domain-containing protein</fullName>
    </recommendedName>
</protein>
<dbReference type="RefSeq" id="WP_378260400.1">
    <property type="nucleotide sequence ID" value="NZ_JBHUKR010000003.1"/>
</dbReference>
<sequence>MSETSIDAVVAVLRRDGSVAVPAGDLGDVDAWRRQVRRACRAAGLRIRTGVSDNGVVWVDHVDHVVTDAEQRATNRAVSNLLKGQPPVPFRQLVREEQRKVLTAVESAPAAPATQPSNTAAALPGEVDSIVIDYSSRQHAFKTDEEQRLHQWYAKVECLDDVGDPAYQVGYVLAYTVGFDHMTDPFMILDAETADLAHIGGIVFDLETGELDQELGERVEPFGDGLLIIDSVRLEPEWRGHGLGPLVVGMVIERLGEGRQLAALQAAPTERRNDAGEVVDKISEADRATAAGKLGALWSQLGFEFFKDEVWVLNLGMRTFGDRLAAIRRSFGLG</sequence>
<proteinExistence type="predicted"/>
<gene>
    <name evidence="1" type="ORF">ACFSXZ_01525</name>
</gene>
<keyword evidence="2" id="KW-1185">Reference proteome</keyword>
<name>A0ABW5FMK7_9PSEU</name>
<comment type="caution">
    <text evidence="1">The sequence shown here is derived from an EMBL/GenBank/DDBJ whole genome shotgun (WGS) entry which is preliminary data.</text>
</comment>